<dbReference type="Proteomes" id="UP000249165">
    <property type="component" value="Unassembled WGS sequence"/>
</dbReference>
<name>A0A327YE07_9RHOB</name>
<organism evidence="3 4">
    <name type="scientific">Salipiger aestuarii</name>
    <dbReference type="NCBI Taxonomy" id="568098"/>
    <lineage>
        <taxon>Bacteria</taxon>
        <taxon>Pseudomonadati</taxon>
        <taxon>Pseudomonadota</taxon>
        <taxon>Alphaproteobacteria</taxon>
        <taxon>Rhodobacterales</taxon>
        <taxon>Roseobacteraceae</taxon>
        <taxon>Salipiger</taxon>
    </lineage>
</organism>
<gene>
    <name evidence="3" type="ORF">ATI53_101315</name>
</gene>
<feature type="domain" description="Thiol:disulfide interchange protein DsbD N-terminal" evidence="2">
    <location>
        <begin position="40"/>
        <end position="142"/>
    </location>
</feature>
<sequence length="266" mass="28671">MLTRLTQTLAACLVLASALAAPVAAEEPVTAQLRPGWRLPDGDHIAALHLTLAPGWKTYWRAPGDAGIPPLFDWAGSRNIASLGVVWPTPHVFWQSGMRSIGYKDDLVLPIRIHPRGPGDIHLETEMQMGLCKDICVPHTLRISARLAPDTRPDPMIASALASVPFTAREASVGRVRCTVMPAGGGLTLRTEIDMPSSGGAEDAVIEAGLPEVWASEPSTHRNGNTLVTENRFMHMDGKPFMIDRSRVRITVLGDDHAVDIQGCTG</sequence>
<evidence type="ECO:0000259" key="2">
    <source>
        <dbReference type="Pfam" id="PF11412"/>
    </source>
</evidence>
<evidence type="ECO:0000313" key="3">
    <source>
        <dbReference type="EMBL" id="RAK18296.1"/>
    </source>
</evidence>
<keyword evidence="4" id="KW-1185">Reference proteome</keyword>
<evidence type="ECO:0000256" key="1">
    <source>
        <dbReference type="SAM" id="SignalP"/>
    </source>
</evidence>
<dbReference type="OrthoDB" id="9811036at2"/>
<accession>A0A327YE07</accession>
<keyword evidence="1" id="KW-0732">Signal</keyword>
<dbReference type="Pfam" id="PF11412">
    <property type="entry name" value="DsbD_N"/>
    <property type="match status" value="1"/>
</dbReference>
<reference evidence="3 4" key="1">
    <citation type="submission" date="2018-06" db="EMBL/GenBank/DDBJ databases">
        <title>Genomic Encyclopedia of Archaeal and Bacterial Type Strains, Phase II (KMG-II): from individual species to whole genera.</title>
        <authorList>
            <person name="Goeker M."/>
        </authorList>
    </citation>
    <scope>NUCLEOTIDE SEQUENCE [LARGE SCALE GENOMIC DNA]</scope>
    <source>
        <strain evidence="3 4">DSM 22011</strain>
    </source>
</reference>
<proteinExistence type="predicted"/>
<comment type="caution">
    <text evidence="3">The sequence shown here is derived from an EMBL/GenBank/DDBJ whole genome shotgun (WGS) entry which is preliminary data.</text>
</comment>
<dbReference type="InterPro" id="IPR028250">
    <property type="entry name" value="DsbDN"/>
</dbReference>
<dbReference type="RefSeq" id="WP_111550225.1">
    <property type="nucleotide sequence ID" value="NZ_LIGK01000010.1"/>
</dbReference>
<feature type="signal peptide" evidence="1">
    <location>
        <begin position="1"/>
        <end position="20"/>
    </location>
</feature>
<evidence type="ECO:0000313" key="4">
    <source>
        <dbReference type="Proteomes" id="UP000249165"/>
    </source>
</evidence>
<feature type="chain" id="PRO_5016435458" evidence="1">
    <location>
        <begin position="21"/>
        <end position="266"/>
    </location>
</feature>
<protein>
    <submittedName>
        <fullName evidence="3">Disulfide bond corrector protein DsbC</fullName>
    </submittedName>
</protein>
<dbReference type="EMBL" id="QLMG01000013">
    <property type="protein sequence ID" value="RAK18296.1"/>
    <property type="molecule type" value="Genomic_DNA"/>
</dbReference>
<dbReference type="AlphaFoldDB" id="A0A327YE07"/>